<feature type="transmembrane region" description="Helical" evidence="2">
    <location>
        <begin position="58"/>
        <end position="79"/>
    </location>
</feature>
<dbReference type="Pfam" id="PF24802">
    <property type="entry name" value="DUF7703"/>
    <property type="match status" value="1"/>
</dbReference>
<dbReference type="PANTHER" id="PTHR37013:SF3">
    <property type="entry name" value="INTEGRAL MEMBRANE PROTEIN (AFU_ORTHOLOGUE AFUA_1G05950)"/>
    <property type="match status" value="1"/>
</dbReference>
<feature type="transmembrane region" description="Helical" evidence="2">
    <location>
        <begin position="125"/>
        <end position="146"/>
    </location>
</feature>
<protein>
    <recommendedName>
        <fullName evidence="3">DUF7703 domain-containing protein</fullName>
    </recommendedName>
</protein>
<keyword evidence="2" id="KW-0472">Membrane</keyword>
<evidence type="ECO:0000256" key="1">
    <source>
        <dbReference type="SAM" id="MobiDB-lite"/>
    </source>
</evidence>
<dbReference type="Proteomes" id="UP000310421">
    <property type="component" value="Unassembled WGS sequence"/>
</dbReference>
<gene>
    <name evidence="4" type="ORF">D6D20_02598</name>
</gene>
<feature type="transmembrane region" description="Helical" evidence="2">
    <location>
        <begin position="205"/>
        <end position="227"/>
    </location>
</feature>
<reference evidence="4 5" key="1">
    <citation type="submission" date="2018-10" db="EMBL/GenBank/DDBJ databases">
        <title>Fifty Aureobasidium pullulans genomes reveal a recombining polyextremotolerant generalist.</title>
        <authorList>
            <person name="Gostincar C."/>
            <person name="Turk M."/>
            <person name="Zajc J."/>
            <person name="Gunde-Cimerman N."/>
        </authorList>
    </citation>
    <scope>NUCLEOTIDE SEQUENCE [LARGE SCALE GENOMIC DNA]</scope>
    <source>
        <strain evidence="4 5">EXF-10751</strain>
    </source>
</reference>
<dbReference type="AlphaFoldDB" id="A0A4S8ZG84"/>
<keyword evidence="2" id="KW-1133">Transmembrane helix</keyword>
<proteinExistence type="predicted"/>
<evidence type="ECO:0000313" key="4">
    <source>
        <dbReference type="EMBL" id="THW64846.1"/>
    </source>
</evidence>
<evidence type="ECO:0000256" key="2">
    <source>
        <dbReference type="SAM" id="Phobius"/>
    </source>
</evidence>
<keyword evidence="2" id="KW-0812">Transmembrane</keyword>
<comment type="caution">
    <text evidence="4">The sequence shown here is derived from an EMBL/GenBank/DDBJ whole genome shotgun (WGS) entry which is preliminary data.</text>
</comment>
<evidence type="ECO:0000313" key="5">
    <source>
        <dbReference type="Proteomes" id="UP000310421"/>
    </source>
</evidence>
<dbReference type="InterPro" id="IPR056120">
    <property type="entry name" value="DUF7703"/>
</dbReference>
<feature type="transmembrane region" description="Helical" evidence="2">
    <location>
        <begin position="166"/>
        <end position="184"/>
    </location>
</feature>
<feature type="region of interest" description="Disordered" evidence="1">
    <location>
        <begin position="348"/>
        <end position="368"/>
    </location>
</feature>
<evidence type="ECO:0000259" key="3">
    <source>
        <dbReference type="Pfam" id="PF24802"/>
    </source>
</evidence>
<feature type="domain" description="DUF7703" evidence="3">
    <location>
        <begin position="29"/>
        <end position="256"/>
    </location>
</feature>
<feature type="transmembrane region" description="Helical" evidence="2">
    <location>
        <begin position="91"/>
        <end position="113"/>
    </location>
</feature>
<feature type="transmembrane region" description="Helical" evidence="2">
    <location>
        <begin position="25"/>
        <end position="51"/>
    </location>
</feature>
<accession>A0A4S8ZG84</accession>
<dbReference type="PANTHER" id="PTHR37013">
    <property type="entry name" value="INTEGRAL MEMBRANE PROTEIN (AFU_ORTHOLOGUE AFUA_1G05950)-RELATED"/>
    <property type="match status" value="1"/>
</dbReference>
<sequence length="385" mass="42519">MAEMPDGITDAKNGITGGYKGENAIIIRAMLAFTAIAWYNSAELIILVLVVFKRYSGLYFWSLLITSASIIPYSVGAWLKQVGESDAMGMIILSSIGWVVMVPGQSLVLYSRLHCITQNQKLLKGILYMIIINAVILTVPTNVLSLGSNSSKYYLFTTGYSVMEKIQMTAFTAQELIISSIYLIEVRRVLKVVDDGRFRKIMWELGAINVAIIVLDVALLAVEYLGLYQIEVTLKGMCYSIKLKLEFGVLSKLVKIATARQGVYDLNTGSDSNGTKNTMTYQGHGTWLTDLSASPTTLTTLPSNTTYSTVKRNSTWGSLFHSNNPFSSAHAEVQKKHHDFEANVTFSQTDPLPKPSPVAEYISHPPPIVTSRRSSIQEMYPGRLG</sequence>
<dbReference type="EMBL" id="QZAN01000017">
    <property type="protein sequence ID" value="THW64846.1"/>
    <property type="molecule type" value="Genomic_DNA"/>
</dbReference>
<organism evidence="4 5">
    <name type="scientific">Aureobasidium pullulans</name>
    <name type="common">Black yeast</name>
    <name type="synonym">Pullularia pullulans</name>
    <dbReference type="NCBI Taxonomy" id="5580"/>
    <lineage>
        <taxon>Eukaryota</taxon>
        <taxon>Fungi</taxon>
        <taxon>Dikarya</taxon>
        <taxon>Ascomycota</taxon>
        <taxon>Pezizomycotina</taxon>
        <taxon>Dothideomycetes</taxon>
        <taxon>Dothideomycetidae</taxon>
        <taxon>Dothideales</taxon>
        <taxon>Saccotheciaceae</taxon>
        <taxon>Aureobasidium</taxon>
    </lineage>
</organism>
<name>A0A4S8ZG84_AURPU</name>